<dbReference type="EMBL" id="JAHLQO010000004">
    <property type="protein sequence ID" value="MBU5669546.1"/>
    <property type="molecule type" value="Genomic_DNA"/>
</dbReference>
<gene>
    <name evidence="1" type="ORF">KQI68_06795</name>
</gene>
<name>A0ABS6FHA2_9FIRM</name>
<accession>A0ABS6FHA2</accession>
<dbReference type="Proteomes" id="UP000783742">
    <property type="component" value="Unassembled WGS sequence"/>
</dbReference>
<keyword evidence="2" id="KW-1185">Reference proteome</keyword>
<proteinExistence type="predicted"/>
<evidence type="ECO:0000313" key="1">
    <source>
        <dbReference type="EMBL" id="MBU5669546.1"/>
    </source>
</evidence>
<evidence type="ECO:0000313" key="2">
    <source>
        <dbReference type="Proteomes" id="UP000783742"/>
    </source>
</evidence>
<organism evidence="1 2">
    <name type="scientific">Peptoniphilus ovalis</name>
    <dbReference type="NCBI Taxonomy" id="2841503"/>
    <lineage>
        <taxon>Bacteria</taxon>
        <taxon>Bacillati</taxon>
        <taxon>Bacillota</taxon>
        <taxon>Tissierellia</taxon>
        <taxon>Tissierellales</taxon>
        <taxon>Peptoniphilaceae</taxon>
        <taxon>Peptoniphilus</taxon>
    </lineage>
</organism>
<sequence length="137" mass="17379">MAKIKYKNRRKYLEEVEPNYQSIRDLKVSKKRRRKFKKQRDIYGFDERETRNLNYLMLELIYERLRMYKDLASKIINLDFHKIEYKGKTYTQNEVLNRLIVLSKQALKDDKDIWIEQYKEEKEFWELWSKVFLYFWW</sequence>
<dbReference type="RefSeq" id="WP_216549382.1">
    <property type="nucleotide sequence ID" value="NZ_JAHLQO010000004.1"/>
</dbReference>
<protein>
    <submittedName>
        <fullName evidence="1">Uncharacterized protein</fullName>
    </submittedName>
</protein>
<comment type="caution">
    <text evidence="1">The sequence shown here is derived from an EMBL/GenBank/DDBJ whole genome shotgun (WGS) entry which is preliminary data.</text>
</comment>
<reference evidence="1 2" key="1">
    <citation type="submission" date="2021-06" db="EMBL/GenBank/DDBJ databases">
        <authorList>
            <person name="Sun Q."/>
            <person name="Li D."/>
        </authorList>
    </citation>
    <scope>NUCLEOTIDE SEQUENCE [LARGE SCALE GENOMIC DNA]</scope>
    <source>
        <strain evidence="1 2">MSJ-1</strain>
    </source>
</reference>